<dbReference type="Gene3D" id="3.40.50.150">
    <property type="entry name" value="Vaccinia Virus protein VP39"/>
    <property type="match status" value="1"/>
</dbReference>
<evidence type="ECO:0008006" key="3">
    <source>
        <dbReference type="Google" id="ProtNLM"/>
    </source>
</evidence>
<accession>A0A0I9X476</accession>
<dbReference type="EMBL" id="CABFJX010000006">
    <property type="protein sequence ID" value="VTT56963.1"/>
    <property type="molecule type" value="Genomic_DNA"/>
</dbReference>
<sequence>MKGGLTCSSEGMIPKFQGLSGFLSQTNYRVPLDTNHSPVQYSLRADKHPFSILRDNLFEYKGEKAYLMRLILHSRPDAKCVPILAYLLEAVRKGYSRLLINETTPRDVGAPWL</sequence>
<comment type="caution">
    <text evidence="1">The sequence shown here is derived from an EMBL/GenBank/DDBJ whole genome shotgun (WGS) entry which is preliminary data.</text>
</comment>
<evidence type="ECO:0000313" key="1">
    <source>
        <dbReference type="EMBL" id="VTT56963.1"/>
    </source>
</evidence>
<reference evidence="1" key="1">
    <citation type="submission" date="2019-05" db="EMBL/GenBank/DDBJ databases">
        <authorList>
            <person name="Piombo E."/>
        </authorList>
    </citation>
    <scope>NUCLEOTIDE SEQUENCE</scope>
    <source>
        <strain evidence="1">C2S</strain>
    </source>
</reference>
<organism evidence="1 2">
    <name type="scientific">Fusarium fujikuroi</name>
    <name type="common">Bakanae and foot rot disease fungus</name>
    <name type="synonym">Gibberella fujikuroi</name>
    <dbReference type="NCBI Taxonomy" id="5127"/>
    <lineage>
        <taxon>Eukaryota</taxon>
        <taxon>Fungi</taxon>
        <taxon>Dikarya</taxon>
        <taxon>Ascomycota</taxon>
        <taxon>Pezizomycotina</taxon>
        <taxon>Sordariomycetes</taxon>
        <taxon>Hypocreomycetidae</taxon>
        <taxon>Hypocreales</taxon>
        <taxon>Nectriaceae</taxon>
        <taxon>Fusarium</taxon>
        <taxon>Fusarium fujikuroi species complex</taxon>
    </lineage>
</organism>
<protein>
    <recommendedName>
        <fullName evidence="3">O-methyltransferase domain-containing protein</fullName>
    </recommendedName>
</protein>
<evidence type="ECO:0000313" key="2">
    <source>
        <dbReference type="Proteomes" id="UP000760494"/>
    </source>
</evidence>
<dbReference type="InterPro" id="IPR029063">
    <property type="entry name" value="SAM-dependent_MTases_sf"/>
</dbReference>
<name>A0A0I9X476_FUSFU</name>
<gene>
    <name evidence="1" type="ORF">C2S_13419</name>
</gene>
<dbReference type="Proteomes" id="UP000760494">
    <property type="component" value="Unassembled WGS sequence"/>
</dbReference>
<dbReference type="AlphaFoldDB" id="A0A0I9X476"/>
<proteinExistence type="predicted"/>
<dbReference type="OrthoDB" id="2410195at2759"/>